<dbReference type="EMBL" id="JANJYI010000009">
    <property type="protein sequence ID" value="KAK2634033.1"/>
    <property type="molecule type" value="Genomic_DNA"/>
</dbReference>
<sequence>MGLNPSFSNIKAQMLLQKPIPTFNDAFSAIQQEEKQREVSFHIVSQEHMAMATCASTPNLSKLPSKYFCTHCKVYGHSLERCFKIHGSKLFCNHYNVSGHSIERCYKIHGYPWS</sequence>
<dbReference type="PANTHER" id="PTHR34222">
    <property type="entry name" value="GAG_PRE-INTEGRS DOMAIN-CONTAINING PROTEIN"/>
    <property type="match status" value="1"/>
</dbReference>
<accession>A0AAD9TE07</accession>
<organism evidence="1 2">
    <name type="scientific">Dipteronia dyeriana</name>
    <dbReference type="NCBI Taxonomy" id="168575"/>
    <lineage>
        <taxon>Eukaryota</taxon>
        <taxon>Viridiplantae</taxon>
        <taxon>Streptophyta</taxon>
        <taxon>Embryophyta</taxon>
        <taxon>Tracheophyta</taxon>
        <taxon>Spermatophyta</taxon>
        <taxon>Magnoliopsida</taxon>
        <taxon>eudicotyledons</taxon>
        <taxon>Gunneridae</taxon>
        <taxon>Pentapetalae</taxon>
        <taxon>rosids</taxon>
        <taxon>malvids</taxon>
        <taxon>Sapindales</taxon>
        <taxon>Sapindaceae</taxon>
        <taxon>Hippocastanoideae</taxon>
        <taxon>Acereae</taxon>
        <taxon>Dipteronia</taxon>
    </lineage>
</organism>
<dbReference type="PANTHER" id="PTHR34222:SF99">
    <property type="entry name" value="PROTEIN, PUTATIVE-RELATED"/>
    <property type="match status" value="1"/>
</dbReference>
<protein>
    <submittedName>
        <fullName evidence="1">Uncharacterized protein</fullName>
    </submittedName>
</protein>
<evidence type="ECO:0000313" key="2">
    <source>
        <dbReference type="Proteomes" id="UP001280121"/>
    </source>
</evidence>
<reference evidence="1" key="1">
    <citation type="journal article" date="2023" name="Plant J.">
        <title>Genome sequences and population genomics provide insights into the demographic history, inbreeding, and mutation load of two 'living fossil' tree species of Dipteronia.</title>
        <authorList>
            <person name="Feng Y."/>
            <person name="Comes H.P."/>
            <person name="Chen J."/>
            <person name="Zhu S."/>
            <person name="Lu R."/>
            <person name="Zhang X."/>
            <person name="Li P."/>
            <person name="Qiu J."/>
            <person name="Olsen K.M."/>
            <person name="Qiu Y."/>
        </authorList>
    </citation>
    <scope>NUCLEOTIDE SEQUENCE</scope>
    <source>
        <strain evidence="1">KIB01</strain>
    </source>
</reference>
<evidence type="ECO:0000313" key="1">
    <source>
        <dbReference type="EMBL" id="KAK2634033.1"/>
    </source>
</evidence>
<comment type="caution">
    <text evidence="1">The sequence shown here is derived from an EMBL/GenBank/DDBJ whole genome shotgun (WGS) entry which is preliminary data.</text>
</comment>
<proteinExistence type="predicted"/>
<dbReference type="AlphaFoldDB" id="A0AAD9TE07"/>
<gene>
    <name evidence="1" type="ORF">Ddye_028825</name>
</gene>
<dbReference type="Proteomes" id="UP001280121">
    <property type="component" value="Unassembled WGS sequence"/>
</dbReference>
<name>A0AAD9TE07_9ROSI</name>
<keyword evidence="2" id="KW-1185">Reference proteome</keyword>